<evidence type="ECO:0000256" key="1">
    <source>
        <dbReference type="SAM" id="MobiDB-lite"/>
    </source>
</evidence>
<name>A0A7R9HN25_9NEOP</name>
<sequence>MWPSSSPTVHPADILDEVPSHGVIHNRRNTSCQISAVSCQSAPKKCCERYTWCYMGSTNVYMVLQGELYCLHGSESQRNALKDGLVKTCWLLRISGSNGYHSEWIQFSSPVVGCDKYFDAKRALDQRRQMAVLREVKDGAVCTWRVGTSRELSPGPLDSWVQELTTTPWSSTTSYYPFRLYAFSTNYANGLGIGKVELEEVNPHLRGGRVENHLGKTTPSSPDRDSNLDLPVLGGRAQHDKRISQLRHRGGTLHQAPLAFYNLGADTTFGVSVKNNCYLITVMLLDVRYVGGVNITKGPLLWPYYAMNKKASIKNKVQVTSQIRLDFTISATRVSATVDGLLESLFKLQFPGDSQRYPAWMLSVRWRAND</sequence>
<gene>
    <name evidence="2" type="ORF">TMSB3V08_LOCUS5697</name>
</gene>
<feature type="region of interest" description="Disordered" evidence="1">
    <location>
        <begin position="208"/>
        <end position="229"/>
    </location>
</feature>
<evidence type="ECO:0000313" key="2">
    <source>
        <dbReference type="EMBL" id="CAD7428907.1"/>
    </source>
</evidence>
<reference evidence="2" key="1">
    <citation type="submission" date="2020-11" db="EMBL/GenBank/DDBJ databases">
        <authorList>
            <person name="Tran Van P."/>
        </authorList>
    </citation>
    <scope>NUCLEOTIDE SEQUENCE</scope>
</reference>
<dbReference type="EMBL" id="OB793897">
    <property type="protein sequence ID" value="CAD7428907.1"/>
    <property type="molecule type" value="Genomic_DNA"/>
</dbReference>
<accession>A0A7R9HN25</accession>
<organism evidence="2">
    <name type="scientific">Timema monikensis</name>
    <dbReference type="NCBI Taxonomy" id="170555"/>
    <lineage>
        <taxon>Eukaryota</taxon>
        <taxon>Metazoa</taxon>
        <taxon>Ecdysozoa</taxon>
        <taxon>Arthropoda</taxon>
        <taxon>Hexapoda</taxon>
        <taxon>Insecta</taxon>
        <taxon>Pterygota</taxon>
        <taxon>Neoptera</taxon>
        <taxon>Polyneoptera</taxon>
        <taxon>Phasmatodea</taxon>
        <taxon>Timematodea</taxon>
        <taxon>Timematoidea</taxon>
        <taxon>Timematidae</taxon>
        <taxon>Timema</taxon>
    </lineage>
</organism>
<protein>
    <submittedName>
        <fullName evidence="2">Uncharacterized protein</fullName>
    </submittedName>
</protein>
<dbReference type="AlphaFoldDB" id="A0A7R9HN25"/>
<proteinExistence type="predicted"/>